<dbReference type="PROSITE" id="PS51916">
    <property type="entry name" value="DEUBAD"/>
    <property type="match status" value="1"/>
</dbReference>
<feature type="compositionally biased region" description="Low complexity" evidence="6">
    <location>
        <begin position="283"/>
        <end position="294"/>
    </location>
</feature>
<feature type="region of interest" description="Disordered" evidence="6">
    <location>
        <begin position="121"/>
        <end position="151"/>
    </location>
</feature>
<dbReference type="GO" id="GO:0070628">
    <property type="term" value="F:proteasome binding"/>
    <property type="evidence" value="ECO:0007669"/>
    <property type="project" value="TreeGrafter"/>
</dbReference>
<feature type="domain" description="DEUBAD" evidence="7">
    <location>
        <begin position="190"/>
        <end position="291"/>
    </location>
</feature>
<accession>A0A9D4YYB9</accession>
<protein>
    <recommendedName>
        <fullName evidence="11">Regulatory particle non-ATPase 13</fullName>
    </recommendedName>
</protein>
<evidence type="ECO:0000259" key="8">
    <source>
        <dbReference type="PROSITE" id="PS51917"/>
    </source>
</evidence>
<name>A0A9D4YYB9_CHLVU</name>
<dbReference type="EMBL" id="SIDB01000006">
    <property type="protein sequence ID" value="KAI3431809.1"/>
    <property type="molecule type" value="Genomic_DNA"/>
</dbReference>
<dbReference type="PANTHER" id="PTHR12225">
    <property type="entry name" value="ADHESION REGULATING MOLECULE 1 110 KDA CELL MEMBRANE GLYCOPROTEIN"/>
    <property type="match status" value="1"/>
</dbReference>
<dbReference type="AlphaFoldDB" id="A0A9D4YYB9"/>
<dbReference type="Pfam" id="PF04683">
    <property type="entry name" value="Rpn13_ADRM1_Pru"/>
    <property type="match status" value="1"/>
</dbReference>
<dbReference type="GO" id="GO:0008541">
    <property type="term" value="C:proteasome regulatory particle, lid subcomplex"/>
    <property type="evidence" value="ECO:0007669"/>
    <property type="project" value="TreeGrafter"/>
</dbReference>
<comment type="subcellular location">
    <subcellularLocation>
        <location evidence="2">Cytoplasm</location>
    </subcellularLocation>
    <subcellularLocation>
        <location evidence="1">Nucleus</location>
    </subcellularLocation>
</comment>
<dbReference type="Pfam" id="PF16550">
    <property type="entry name" value="RPN13_C"/>
    <property type="match status" value="1"/>
</dbReference>
<reference evidence="9" key="1">
    <citation type="journal article" date="2019" name="Plant J.">
        <title>Chlorella vulgaris genome assembly and annotation reveals the molecular basis for metabolic acclimation to high light conditions.</title>
        <authorList>
            <person name="Cecchin M."/>
            <person name="Marcolungo L."/>
            <person name="Rossato M."/>
            <person name="Girolomoni L."/>
            <person name="Cosentino E."/>
            <person name="Cuine S."/>
            <person name="Li-Beisson Y."/>
            <person name="Delledonne M."/>
            <person name="Ballottari M."/>
        </authorList>
    </citation>
    <scope>NUCLEOTIDE SEQUENCE</scope>
    <source>
        <strain evidence="9">211/11P</strain>
    </source>
</reference>
<dbReference type="PANTHER" id="PTHR12225:SF0">
    <property type="entry name" value="PROTEASOMAL UBIQUITIN RECEPTOR ADRM1"/>
    <property type="match status" value="1"/>
</dbReference>
<dbReference type="OrthoDB" id="340431at2759"/>
<dbReference type="InterPro" id="IPR038108">
    <property type="entry name" value="RPN13_DEUBAD_sf"/>
</dbReference>
<evidence type="ECO:0000256" key="5">
    <source>
        <dbReference type="ARBA" id="ARBA00023242"/>
    </source>
</evidence>
<evidence type="ECO:0000313" key="9">
    <source>
        <dbReference type="EMBL" id="KAI3431809.1"/>
    </source>
</evidence>
<evidence type="ECO:0008006" key="11">
    <source>
        <dbReference type="Google" id="ProtNLM"/>
    </source>
</evidence>
<evidence type="ECO:0000259" key="7">
    <source>
        <dbReference type="PROSITE" id="PS51916"/>
    </source>
</evidence>
<evidence type="ECO:0000256" key="3">
    <source>
        <dbReference type="ARBA" id="ARBA00022490"/>
    </source>
</evidence>
<feature type="region of interest" description="Disordered" evidence="6">
    <location>
        <begin position="171"/>
        <end position="192"/>
    </location>
</feature>
<dbReference type="PROSITE" id="PS51917">
    <property type="entry name" value="PRU"/>
    <property type="match status" value="1"/>
</dbReference>
<evidence type="ECO:0000256" key="4">
    <source>
        <dbReference type="ARBA" id="ARBA00022942"/>
    </source>
</evidence>
<dbReference type="GO" id="GO:0061133">
    <property type="term" value="F:endopeptidase activator activity"/>
    <property type="evidence" value="ECO:0007669"/>
    <property type="project" value="TreeGrafter"/>
</dbReference>
<evidence type="ECO:0000313" key="10">
    <source>
        <dbReference type="Proteomes" id="UP001055712"/>
    </source>
</evidence>
<dbReference type="Gene3D" id="1.10.2020.20">
    <property type="match status" value="1"/>
</dbReference>
<evidence type="ECO:0000256" key="1">
    <source>
        <dbReference type="ARBA" id="ARBA00004123"/>
    </source>
</evidence>
<evidence type="ECO:0000256" key="6">
    <source>
        <dbReference type="SAM" id="MobiDB-lite"/>
    </source>
</evidence>
<dbReference type="Gene3D" id="2.30.29.70">
    <property type="entry name" value="Proteasomal ubiquitin receptor Rpn13/ADRM1"/>
    <property type="match status" value="1"/>
</dbReference>
<reference evidence="9" key="2">
    <citation type="submission" date="2020-11" db="EMBL/GenBank/DDBJ databases">
        <authorList>
            <person name="Cecchin M."/>
            <person name="Marcolungo L."/>
            <person name="Rossato M."/>
            <person name="Girolomoni L."/>
            <person name="Cosentino E."/>
            <person name="Cuine S."/>
            <person name="Li-Beisson Y."/>
            <person name="Delledonne M."/>
            <person name="Ballottari M."/>
        </authorList>
    </citation>
    <scope>NUCLEOTIDE SEQUENCE</scope>
    <source>
        <strain evidence="9">211/11P</strain>
        <tissue evidence="9">Whole cell</tissue>
    </source>
</reference>
<dbReference type="InterPro" id="IPR044868">
    <property type="entry name" value="Rpn13/ADRM1_Pru"/>
</dbReference>
<comment type="caution">
    <text evidence="9">The sequence shown here is derived from an EMBL/GenBank/DDBJ whole genome shotgun (WGS) entry which is preliminary data.</text>
</comment>
<feature type="compositionally biased region" description="Low complexity" evidence="6">
    <location>
        <begin position="128"/>
        <end position="151"/>
    </location>
</feature>
<dbReference type="InterPro" id="IPR032368">
    <property type="entry name" value="RPN13_DEUBAD"/>
</dbReference>
<dbReference type="Proteomes" id="UP001055712">
    <property type="component" value="Unassembled WGS sequence"/>
</dbReference>
<sequence>MDVIVEFRAGRMALVENRLVADPRKGLLRVCQDEVGLSHFCWYERDAAGAAAGEAEQDIVIIPGECTFSKIARPGSRVFELRFPEEKQRNLFFWAQEVAAEDDDEYVAAINLALNMDVDGGEDGGEGMQADAGAPAAAGAPAQPGGVAPSPAAAITSSQLAAALGSILAGSAGQQGDAGTHQQQMQQAAAAAASRGPSLADVLNPELLAPLLQSPDMVQRLAPYLPEQHRTAAAIREIVSTPQFRHQLGLFSNALSTGQLDTSQFGLPAGGFGVLDFLSSIQAQADQQKQQRQQPDGGAADMQE</sequence>
<feature type="region of interest" description="Disordered" evidence="6">
    <location>
        <begin position="283"/>
        <end position="304"/>
    </location>
</feature>
<dbReference type="InterPro" id="IPR038633">
    <property type="entry name" value="Rpn13/ADRM1_Pru_sf"/>
</dbReference>
<proteinExistence type="predicted"/>
<evidence type="ECO:0000256" key="2">
    <source>
        <dbReference type="ARBA" id="ARBA00004496"/>
    </source>
</evidence>
<dbReference type="GO" id="GO:0005737">
    <property type="term" value="C:cytoplasm"/>
    <property type="evidence" value="ECO:0007669"/>
    <property type="project" value="UniProtKB-SubCell"/>
</dbReference>
<keyword evidence="4" id="KW-0647">Proteasome</keyword>
<gene>
    <name evidence="9" type="ORF">D9Q98_010562</name>
</gene>
<feature type="domain" description="Pru" evidence="8">
    <location>
        <begin position="1"/>
        <end position="117"/>
    </location>
</feature>
<dbReference type="InterPro" id="IPR006773">
    <property type="entry name" value="Rpn13/ADRM1"/>
</dbReference>
<keyword evidence="10" id="KW-1185">Reference proteome</keyword>
<dbReference type="GO" id="GO:0005634">
    <property type="term" value="C:nucleus"/>
    <property type="evidence" value="ECO:0007669"/>
    <property type="project" value="UniProtKB-SubCell"/>
</dbReference>
<keyword evidence="3" id="KW-0963">Cytoplasm</keyword>
<keyword evidence="5" id="KW-0539">Nucleus</keyword>
<dbReference type="InterPro" id="IPR044867">
    <property type="entry name" value="DEUBAD_dom"/>
</dbReference>
<organism evidence="9 10">
    <name type="scientific">Chlorella vulgaris</name>
    <name type="common">Green alga</name>
    <dbReference type="NCBI Taxonomy" id="3077"/>
    <lineage>
        <taxon>Eukaryota</taxon>
        <taxon>Viridiplantae</taxon>
        <taxon>Chlorophyta</taxon>
        <taxon>core chlorophytes</taxon>
        <taxon>Trebouxiophyceae</taxon>
        <taxon>Chlorellales</taxon>
        <taxon>Chlorellaceae</taxon>
        <taxon>Chlorella clade</taxon>
        <taxon>Chlorella</taxon>
    </lineage>
</organism>